<evidence type="ECO:0000256" key="3">
    <source>
        <dbReference type="ARBA" id="ARBA00022801"/>
    </source>
</evidence>
<protein>
    <submittedName>
        <fullName evidence="6">NUDIX hydrolase</fullName>
    </submittedName>
</protein>
<gene>
    <name evidence="6" type="ORF">MTUNDRAET4_1279</name>
</gene>
<dbReference type="SUPFAM" id="SSF55811">
    <property type="entry name" value="Nudix"/>
    <property type="match status" value="1"/>
</dbReference>
<dbReference type="CDD" id="cd04666">
    <property type="entry name" value="NUDIX_DIPP2_like_Nudt4"/>
    <property type="match status" value="1"/>
</dbReference>
<dbReference type="GO" id="GO:0005737">
    <property type="term" value="C:cytoplasm"/>
    <property type="evidence" value="ECO:0007669"/>
    <property type="project" value="TreeGrafter"/>
</dbReference>
<name>A0A4U8YXR7_METTU</name>
<evidence type="ECO:0000256" key="1">
    <source>
        <dbReference type="ARBA" id="ARBA00001946"/>
    </source>
</evidence>
<dbReference type="Gene3D" id="3.90.79.10">
    <property type="entry name" value="Nucleoside Triphosphate Pyrophosphohydrolase"/>
    <property type="match status" value="1"/>
</dbReference>
<accession>A0A4U8YXR7</accession>
<keyword evidence="2" id="KW-0479">Metal-binding</keyword>
<dbReference type="KEGG" id="mtun:MTUNDRAET4_1279"/>
<dbReference type="InterPro" id="IPR015797">
    <property type="entry name" value="NUDIX_hydrolase-like_dom_sf"/>
</dbReference>
<keyword evidence="4" id="KW-0460">Magnesium</keyword>
<organism evidence="6 7">
    <name type="scientific">Methylocella tundrae</name>
    <dbReference type="NCBI Taxonomy" id="227605"/>
    <lineage>
        <taxon>Bacteria</taxon>
        <taxon>Pseudomonadati</taxon>
        <taxon>Pseudomonadota</taxon>
        <taxon>Alphaproteobacteria</taxon>
        <taxon>Hyphomicrobiales</taxon>
        <taxon>Beijerinckiaceae</taxon>
        <taxon>Methylocella</taxon>
    </lineage>
</organism>
<sequence>MGKLNAQEGLPAISPAAVQYGALPYRFTAAGTLEVLLITTKRSKRWIIPKGDPIKGLRPPKSAAREAFEEAGIRGSIAEKSIGSFRFQKTLEGAPNQLCDVKLYPLNVKQQMKDWPEASHRSVRWFAPAEAQAAVNDVGLQTLIGRFVEKMSSKAGLRRKAMVKAELSSELSG</sequence>
<proteinExistence type="predicted"/>
<feature type="domain" description="Nudix hydrolase" evidence="5">
    <location>
        <begin position="15"/>
        <end position="148"/>
    </location>
</feature>
<reference evidence="6 7" key="1">
    <citation type="submission" date="2019-03" db="EMBL/GenBank/DDBJ databases">
        <authorList>
            <person name="Kox A.R. M."/>
        </authorList>
    </citation>
    <scope>NUCLEOTIDE SEQUENCE [LARGE SCALE GENOMIC DNA]</scope>
    <source>
        <strain evidence="6">MTUNDRAET4 annotated genome</strain>
    </source>
</reference>
<dbReference type="EMBL" id="LR536450">
    <property type="protein sequence ID" value="VFU08172.1"/>
    <property type="molecule type" value="Genomic_DNA"/>
</dbReference>
<dbReference type="GO" id="GO:0016462">
    <property type="term" value="F:pyrophosphatase activity"/>
    <property type="evidence" value="ECO:0007669"/>
    <property type="project" value="InterPro"/>
</dbReference>
<comment type="cofactor">
    <cofactor evidence="1">
        <name>Mg(2+)</name>
        <dbReference type="ChEBI" id="CHEBI:18420"/>
    </cofactor>
</comment>
<dbReference type="PANTHER" id="PTHR12629">
    <property type="entry name" value="DIPHOSPHOINOSITOL POLYPHOSPHATE PHOSPHOHYDROLASE"/>
    <property type="match status" value="1"/>
</dbReference>
<dbReference type="PANTHER" id="PTHR12629:SF0">
    <property type="entry name" value="DIPHOSPHOINOSITOL-POLYPHOSPHATE DIPHOSPHATASE"/>
    <property type="match status" value="1"/>
</dbReference>
<evidence type="ECO:0000259" key="5">
    <source>
        <dbReference type="PROSITE" id="PS51462"/>
    </source>
</evidence>
<dbReference type="PROSITE" id="PS51462">
    <property type="entry name" value="NUDIX"/>
    <property type="match status" value="1"/>
</dbReference>
<dbReference type="RefSeq" id="WP_244605713.1">
    <property type="nucleotide sequence ID" value="NZ_CP139089.1"/>
</dbReference>
<evidence type="ECO:0000313" key="6">
    <source>
        <dbReference type="EMBL" id="VFU08172.1"/>
    </source>
</evidence>
<dbReference type="GO" id="GO:0046872">
    <property type="term" value="F:metal ion binding"/>
    <property type="evidence" value="ECO:0007669"/>
    <property type="project" value="UniProtKB-KW"/>
</dbReference>
<dbReference type="Proteomes" id="UP000294360">
    <property type="component" value="Chromosome"/>
</dbReference>
<dbReference type="InterPro" id="IPR047198">
    <property type="entry name" value="DDP-like_NUDIX"/>
</dbReference>
<keyword evidence="3 6" id="KW-0378">Hydrolase</keyword>
<evidence type="ECO:0000256" key="2">
    <source>
        <dbReference type="ARBA" id="ARBA00022723"/>
    </source>
</evidence>
<dbReference type="AlphaFoldDB" id="A0A4U8YXR7"/>
<evidence type="ECO:0000313" key="7">
    <source>
        <dbReference type="Proteomes" id="UP000294360"/>
    </source>
</evidence>
<dbReference type="InterPro" id="IPR000086">
    <property type="entry name" value="NUDIX_hydrolase_dom"/>
</dbReference>
<evidence type="ECO:0000256" key="4">
    <source>
        <dbReference type="ARBA" id="ARBA00022842"/>
    </source>
</evidence>
<dbReference type="Pfam" id="PF00293">
    <property type="entry name" value="NUDIX"/>
    <property type="match status" value="1"/>
</dbReference>